<evidence type="ECO:0008006" key="3">
    <source>
        <dbReference type="Google" id="ProtNLM"/>
    </source>
</evidence>
<sequence>MSAPEASQPLHDENPQSDQIQAALVAEHDSALGGDDDDLASLNLPAPARGGQSSTASITSTVLNYKYEVRAFVATRGGSQTELIFAAARMDADTTHTGKENIEQERLDIHHHIFSLVLGGELYCAPIPEGVSSILDLGTGTGVWAIDMADKMPQAIVTGIDLSPIQPTWVPPNCRFEVDDFELDWRYTTPFDFIHARNIEGSVKDHRRLFRQAWENLTPGGWLEAADATVGVFCDDETIERAPNLLQWREHLVEASRIFGKPMGVAQHYKDWLTEAGFVNVKEVIKKVPFSPWPTNPKLKELGSYQQILMLEALDAYSFALFTRVLGWSPPQIQVLLAGVRKELLDRKFHGYSKLYFVYGQKEP</sequence>
<dbReference type="RefSeq" id="XP_016615905.1">
    <property type="nucleotide sequence ID" value="XM_016767807.1"/>
</dbReference>
<dbReference type="OrthoDB" id="2013972at2759"/>
<dbReference type="PANTHER" id="PTHR43591:SF31">
    <property type="entry name" value="LAEA-LIKE, PUTATIVE (AFU_ORTHOLOGUE AFUA_8G01930)-RELATED"/>
    <property type="match status" value="1"/>
</dbReference>
<dbReference type="EMBL" id="KN846996">
    <property type="protein sequence ID" value="KIW89236.1"/>
    <property type="molecule type" value="Genomic_DNA"/>
</dbReference>
<dbReference type="GeneID" id="27703017"/>
<dbReference type="AlphaFoldDB" id="A0A0D2EGQ2"/>
<dbReference type="CDD" id="cd02440">
    <property type="entry name" value="AdoMet_MTases"/>
    <property type="match status" value="1"/>
</dbReference>
<reference evidence="2" key="1">
    <citation type="submission" date="2015-01" db="EMBL/GenBank/DDBJ databases">
        <title>The Genome Sequence of Cladophialophora bantiana CBS 173.52.</title>
        <authorList>
            <consortium name="The Broad Institute Genomics Platform"/>
            <person name="Cuomo C."/>
            <person name="de Hoog S."/>
            <person name="Gorbushina A."/>
            <person name="Stielow B."/>
            <person name="Teixiera M."/>
            <person name="Abouelleil A."/>
            <person name="Chapman S.B."/>
            <person name="Priest M."/>
            <person name="Young S.K."/>
            <person name="Wortman J."/>
            <person name="Nusbaum C."/>
            <person name="Birren B."/>
        </authorList>
    </citation>
    <scope>NUCLEOTIDE SEQUENCE [LARGE SCALE GENOMIC DNA]</scope>
    <source>
        <strain evidence="2">CBS 173.52</strain>
    </source>
</reference>
<dbReference type="PANTHER" id="PTHR43591">
    <property type="entry name" value="METHYLTRANSFERASE"/>
    <property type="match status" value="1"/>
</dbReference>
<protein>
    <recommendedName>
        <fullName evidence="3">Methyltransferase</fullName>
    </recommendedName>
</protein>
<dbReference type="InterPro" id="IPR029063">
    <property type="entry name" value="SAM-dependent_MTases_sf"/>
</dbReference>
<dbReference type="Pfam" id="PF13489">
    <property type="entry name" value="Methyltransf_23"/>
    <property type="match status" value="1"/>
</dbReference>
<proteinExistence type="predicted"/>
<dbReference type="GO" id="GO:0008168">
    <property type="term" value="F:methyltransferase activity"/>
    <property type="evidence" value="ECO:0007669"/>
    <property type="project" value="TreeGrafter"/>
</dbReference>
<evidence type="ECO:0000256" key="1">
    <source>
        <dbReference type="SAM" id="MobiDB-lite"/>
    </source>
</evidence>
<feature type="region of interest" description="Disordered" evidence="1">
    <location>
        <begin position="1"/>
        <end position="55"/>
    </location>
</feature>
<gene>
    <name evidence="2" type="ORF">Z519_10089</name>
</gene>
<name>A0A0D2EGQ2_CLAB1</name>
<dbReference type="SUPFAM" id="SSF53335">
    <property type="entry name" value="S-adenosyl-L-methionine-dependent methyltransferases"/>
    <property type="match status" value="1"/>
</dbReference>
<dbReference type="VEuPathDB" id="FungiDB:Z519_10089"/>
<evidence type="ECO:0000313" key="2">
    <source>
        <dbReference type="EMBL" id="KIW89236.1"/>
    </source>
</evidence>
<accession>A0A0D2EGQ2</accession>
<dbReference type="Gene3D" id="3.40.50.150">
    <property type="entry name" value="Vaccinia Virus protein VP39"/>
    <property type="match status" value="1"/>
</dbReference>
<organism evidence="2">
    <name type="scientific">Cladophialophora bantiana (strain ATCC 10958 / CBS 173.52 / CDC B-1940 / NIH 8579)</name>
    <name type="common">Xylohypha bantiana</name>
    <dbReference type="NCBI Taxonomy" id="1442370"/>
    <lineage>
        <taxon>Eukaryota</taxon>
        <taxon>Fungi</taxon>
        <taxon>Dikarya</taxon>
        <taxon>Ascomycota</taxon>
        <taxon>Pezizomycotina</taxon>
        <taxon>Eurotiomycetes</taxon>
        <taxon>Chaetothyriomycetidae</taxon>
        <taxon>Chaetothyriales</taxon>
        <taxon>Herpotrichiellaceae</taxon>
        <taxon>Cladophialophora</taxon>
    </lineage>
</organism>
<dbReference type="HOGENOM" id="CLU_010595_2_3_1"/>